<accession>A0A504JJM1</accession>
<name>A0A504JJM1_9FLAO</name>
<protein>
    <submittedName>
        <fullName evidence="1">Four helix bundle protein</fullName>
    </submittedName>
</protein>
<dbReference type="InterPro" id="IPR012657">
    <property type="entry name" value="23S_rRNA-intervening_sequence"/>
</dbReference>
<dbReference type="RefSeq" id="WP_140592691.1">
    <property type="nucleotide sequence ID" value="NZ_VFWZ01000002.1"/>
</dbReference>
<sequence length="121" mass="13835">MKVVQKYDLQQRLVKFSSSIILNINTLKKSFASEHLAKQLIRSTTSAALNYGEAQGAESKRDFIHKMKICLKELRESQVNLQILKESELIQDLDSFENIIKECKELVAIFTSSIKTSNTKK</sequence>
<dbReference type="Proteomes" id="UP000315540">
    <property type="component" value="Unassembled WGS sequence"/>
</dbReference>
<gene>
    <name evidence="1" type="ORF">FHK87_03785</name>
</gene>
<dbReference type="InterPro" id="IPR036583">
    <property type="entry name" value="23S_rRNA_IVS_sf"/>
</dbReference>
<evidence type="ECO:0000313" key="2">
    <source>
        <dbReference type="Proteomes" id="UP000315540"/>
    </source>
</evidence>
<organism evidence="1 2">
    <name type="scientific">Aquimarina algicola</name>
    <dbReference type="NCBI Taxonomy" id="2589995"/>
    <lineage>
        <taxon>Bacteria</taxon>
        <taxon>Pseudomonadati</taxon>
        <taxon>Bacteroidota</taxon>
        <taxon>Flavobacteriia</taxon>
        <taxon>Flavobacteriales</taxon>
        <taxon>Flavobacteriaceae</taxon>
        <taxon>Aquimarina</taxon>
    </lineage>
</organism>
<dbReference type="Gene3D" id="1.20.1440.60">
    <property type="entry name" value="23S rRNA-intervening sequence"/>
    <property type="match status" value="1"/>
</dbReference>
<evidence type="ECO:0000313" key="1">
    <source>
        <dbReference type="EMBL" id="TPN86730.1"/>
    </source>
</evidence>
<keyword evidence="2" id="KW-1185">Reference proteome</keyword>
<dbReference type="PANTHER" id="PTHR38471">
    <property type="entry name" value="FOUR HELIX BUNDLE PROTEIN"/>
    <property type="match status" value="1"/>
</dbReference>
<dbReference type="EMBL" id="VFWZ01000002">
    <property type="protein sequence ID" value="TPN86730.1"/>
    <property type="molecule type" value="Genomic_DNA"/>
</dbReference>
<dbReference type="AlphaFoldDB" id="A0A504JJM1"/>
<dbReference type="OrthoDB" id="285993at2"/>
<reference evidence="1 2" key="1">
    <citation type="submission" date="2019-06" db="EMBL/GenBank/DDBJ databases">
        <authorList>
            <person name="Meng X."/>
        </authorList>
    </citation>
    <scope>NUCLEOTIDE SEQUENCE [LARGE SCALE GENOMIC DNA]</scope>
    <source>
        <strain evidence="1 2">M625</strain>
    </source>
</reference>
<proteinExistence type="predicted"/>
<dbReference type="NCBIfam" id="TIGR02436">
    <property type="entry name" value="four helix bundle protein"/>
    <property type="match status" value="1"/>
</dbReference>
<dbReference type="SUPFAM" id="SSF158446">
    <property type="entry name" value="IVS-encoded protein-like"/>
    <property type="match status" value="1"/>
</dbReference>
<dbReference type="Pfam" id="PF05635">
    <property type="entry name" value="23S_rRNA_IVP"/>
    <property type="match status" value="1"/>
</dbReference>
<dbReference type="PIRSF" id="PIRSF035652">
    <property type="entry name" value="CHP02436"/>
    <property type="match status" value="1"/>
</dbReference>
<dbReference type="PANTHER" id="PTHR38471:SF2">
    <property type="entry name" value="FOUR HELIX BUNDLE PROTEIN"/>
    <property type="match status" value="1"/>
</dbReference>
<comment type="caution">
    <text evidence="1">The sequence shown here is derived from an EMBL/GenBank/DDBJ whole genome shotgun (WGS) entry which is preliminary data.</text>
</comment>